<feature type="chain" id="PRO_5046853179" description="TonB-dependent receptor-like beta-barrel domain-containing protein" evidence="9">
    <location>
        <begin position="22"/>
        <end position="976"/>
    </location>
</feature>
<evidence type="ECO:0000256" key="9">
    <source>
        <dbReference type="SAM" id="SignalP"/>
    </source>
</evidence>
<feature type="compositionally biased region" description="Basic and acidic residues" evidence="8">
    <location>
        <begin position="694"/>
        <end position="706"/>
    </location>
</feature>
<keyword evidence="2" id="KW-0813">Transport</keyword>
<dbReference type="EMBL" id="BMLK01000004">
    <property type="protein sequence ID" value="GGN45155.1"/>
    <property type="molecule type" value="Genomic_DNA"/>
</dbReference>
<keyword evidence="7" id="KW-0998">Cell outer membrane</keyword>
<evidence type="ECO:0000256" key="4">
    <source>
        <dbReference type="ARBA" id="ARBA00022692"/>
    </source>
</evidence>
<keyword evidence="6" id="KW-0472">Membrane</keyword>
<feature type="region of interest" description="Disordered" evidence="8">
    <location>
        <begin position="204"/>
        <end position="228"/>
    </location>
</feature>
<dbReference type="SUPFAM" id="SSF56935">
    <property type="entry name" value="Porins"/>
    <property type="match status" value="2"/>
</dbReference>
<dbReference type="InterPro" id="IPR037066">
    <property type="entry name" value="Plug_dom_sf"/>
</dbReference>
<keyword evidence="4" id="KW-0812">Transmembrane</keyword>
<evidence type="ECO:0000256" key="5">
    <source>
        <dbReference type="ARBA" id="ARBA00022729"/>
    </source>
</evidence>
<evidence type="ECO:0000256" key="8">
    <source>
        <dbReference type="SAM" id="MobiDB-lite"/>
    </source>
</evidence>
<accession>A0ABQ2JHE3</accession>
<evidence type="ECO:0000313" key="11">
    <source>
        <dbReference type="Proteomes" id="UP000605099"/>
    </source>
</evidence>
<evidence type="ECO:0000256" key="1">
    <source>
        <dbReference type="ARBA" id="ARBA00004571"/>
    </source>
</evidence>
<comment type="subcellular location">
    <subcellularLocation>
        <location evidence="1">Cell outer membrane</location>
        <topology evidence="1">Multi-pass membrane protein</topology>
    </subcellularLocation>
</comment>
<keyword evidence="11" id="KW-1185">Reference proteome</keyword>
<feature type="compositionally biased region" description="Low complexity" evidence="8">
    <location>
        <begin position="643"/>
        <end position="656"/>
    </location>
</feature>
<evidence type="ECO:0000256" key="2">
    <source>
        <dbReference type="ARBA" id="ARBA00022448"/>
    </source>
</evidence>
<dbReference type="PANTHER" id="PTHR30069:SF29">
    <property type="entry name" value="HEMOGLOBIN AND HEMOGLOBIN-HAPTOGLOBIN-BINDING PROTEIN 1-RELATED"/>
    <property type="match status" value="1"/>
</dbReference>
<name>A0ABQ2JHE3_9SPHN</name>
<evidence type="ECO:0000313" key="10">
    <source>
        <dbReference type="EMBL" id="GGN45155.1"/>
    </source>
</evidence>
<dbReference type="Gene3D" id="2.40.170.20">
    <property type="entry name" value="TonB-dependent receptor, beta-barrel domain"/>
    <property type="match status" value="2"/>
</dbReference>
<reference evidence="11" key="1">
    <citation type="journal article" date="2019" name="Int. J. Syst. Evol. Microbiol.">
        <title>The Global Catalogue of Microorganisms (GCM) 10K type strain sequencing project: providing services to taxonomists for standard genome sequencing and annotation.</title>
        <authorList>
            <consortium name="The Broad Institute Genomics Platform"/>
            <consortium name="The Broad Institute Genome Sequencing Center for Infectious Disease"/>
            <person name="Wu L."/>
            <person name="Ma J."/>
        </authorList>
    </citation>
    <scope>NUCLEOTIDE SEQUENCE [LARGE SCALE GENOMIC DNA]</scope>
    <source>
        <strain evidence="11">CGMCC 1.6784</strain>
    </source>
</reference>
<dbReference type="Gene3D" id="2.170.130.10">
    <property type="entry name" value="TonB-dependent receptor, plug domain"/>
    <property type="match status" value="1"/>
</dbReference>
<keyword evidence="5 9" id="KW-0732">Signal</keyword>
<evidence type="ECO:0000256" key="7">
    <source>
        <dbReference type="ARBA" id="ARBA00023237"/>
    </source>
</evidence>
<comment type="caution">
    <text evidence="10">The sequence shown here is derived from an EMBL/GenBank/DDBJ whole genome shotgun (WGS) entry which is preliminary data.</text>
</comment>
<dbReference type="PANTHER" id="PTHR30069">
    <property type="entry name" value="TONB-DEPENDENT OUTER MEMBRANE RECEPTOR"/>
    <property type="match status" value="1"/>
</dbReference>
<evidence type="ECO:0008006" key="12">
    <source>
        <dbReference type="Google" id="ProtNLM"/>
    </source>
</evidence>
<feature type="region of interest" description="Disordered" evidence="8">
    <location>
        <begin position="619"/>
        <end position="671"/>
    </location>
</feature>
<dbReference type="InterPro" id="IPR039426">
    <property type="entry name" value="TonB-dep_rcpt-like"/>
</dbReference>
<dbReference type="Proteomes" id="UP000605099">
    <property type="component" value="Unassembled WGS sequence"/>
</dbReference>
<evidence type="ECO:0000256" key="3">
    <source>
        <dbReference type="ARBA" id="ARBA00022452"/>
    </source>
</evidence>
<evidence type="ECO:0000256" key="6">
    <source>
        <dbReference type="ARBA" id="ARBA00023136"/>
    </source>
</evidence>
<feature type="region of interest" description="Disordered" evidence="8">
    <location>
        <begin position="683"/>
        <end position="706"/>
    </location>
</feature>
<feature type="compositionally biased region" description="Low complexity" evidence="8">
    <location>
        <begin position="625"/>
        <end position="636"/>
    </location>
</feature>
<protein>
    <recommendedName>
        <fullName evidence="12">TonB-dependent receptor-like beta-barrel domain-containing protein</fullName>
    </recommendedName>
</protein>
<sequence length="976" mass="104461">MRSLPLLSLATCLCLPVPAFAEEPSAPATINDGDDDPLEVHGDEILVLAPRIRGQLDVPQKPVEVLEEEDIQAYGANSIEELLAAISPQTNSGRGRGSSRPIMLINGQRITSWREMRRMPPEAIRRVEILPEEVALRFGYPANQRVVNLILKEQFAAVTGAGEYNRPTRGGYDNYELETGLFNVSGPRRYNFSAKIVQTTMLTEDERNVRQEESSRPDVAGDPDPARYRSLASSDYDLSFEGTMTQGLGENGLNGSITASGGYNHTQQTSLSGLDTVLLTDGGESALRTLPDPLTTRVITDAFEGGLGFSKFLGDWEFSATLDGSYTDTSTQVDRRRDTSGLQAAVDAGDLTIAGALPFVPGAGVDTAQNRSLALTSLATLVGTPFRMPAGDASLTVKAGYDFTNTRSEDTRSTLGTIKLTRGDVQGGMNLALPLTSRDEDVLGAIGDLTLNLSGGLNHLSDFGTLTDWSAGLTWSPTEKLSLQASYLVNEAAPSLSQLGAPTVFNYNVPVYDFANGTTALVTTISGGNPGLVKEKQRDIKLSATWQLPFFDRANLLVEYFRNRSDNVTESFPLFTPAVEAAFPDRVTRDAAGNLIALDRRAVTYDRVSNSRVRWGFNVSGNIGGNDRSSGSRSADGSGGRSGSAPASAQPAAGTQGPPPAAGSRPGFDPSRFEALRKQLCTGDAAPDPATLPERLRERLTGSDGKIDPERLAQFKARVCSADGAAPGGGGFDPERFARIRAVVCVEGAPDLSALPEQLAERLRGPDGQIDQTRLASLRERLCKADGAPGGQSGQQTASRERSSSGPPPMFGRGERGGRWNLSVYHTWRFTDTVRIAQGAPVLDELDGDALAAGGVPRHAIEASGGLFANGYGLRMNAEWEAPANVNGTGLPGSSDLRFGSTFMVDLRLFADLGRNEDLVAKVPFLKGTRVAFTVDNLFDSRQKVTDENGVVPIAYQAAYRQPQGRVVGIDIRKMF</sequence>
<feature type="signal peptide" evidence="9">
    <location>
        <begin position="1"/>
        <end position="21"/>
    </location>
</feature>
<organism evidence="10 11">
    <name type="scientific">Novosphingobium indicum</name>
    <dbReference type="NCBI Taxonomy" id="462949"/>
    <lineage>
        <taxon>Bacteria</taxon>
        <taxon>Pseudomonadati</taxon>
        <taxon>Pseudomonadota</taxon>
        <taxon>Alphaproteobacteria</taxon>
        <taxon>Sphingomonadales</taxon>
        <taxon>Sphingomonadaceae</taxon>
        <taxon>Novosphingobium</taxon>
    </lineage>
</organism>
<feature type="region of interest" description="Disordered" evidence="8">
    <location>
        <begin position="784"/>
        <end position="817"/>
    </location>
</feature>
<gene>
    <name evidence="10" type="ORF">GCM10011349_10870</name>
</gene>
<proteinExistence type="predicted"/>
<keyword evidence="3" id="KW-1134">Transmembrane beta strand</keyword>
<feature type="compositionally biased region" description="Basic and acidic residues" evidence="8">
    <location>
        <begin position="204"/>
        <end position="216"/>
    </location>
</feature>
<dbReference type="InterPro" id="IPR036942">
    <property type="entry name" value="Beta-barrel_TonB_sf"/>
</dbReference>